<evidence type="ECO:0000313" key="3">
    <source>
        <dbReference type="Proteomes" id="UP000215506"/>
    </source>
</evidence>
<comment type="caution">
    <text evidence="2">The sequence shown here is derived from an EMBL/GenBank/DDBJ whole genome shotgun (WGS) entry which is preliminary data.</text>
</comment>
<name>A0A231GU17_9NOCA</name>
<sequence>MNAALQSRDTASASASGIAEWVVTEYSSSSQRAERMRMITRPPSVVQAAATR</sequence>
<accession>A0A231GU17</accession>
<evidence type="ECO:0000256" key="1">
    <source>
        <dbReference type="SAM" id="MobiDB-lite"/>
    </source>
</evidence>
<dbReference type="EMBL" id="NGAF01000041">
    <property type="protein sequence ID" value="OXR40117.1"/>
    <property type="molecule type" value="Genomic_DNA"/>
</dbReference>
<dbReference type="Proteomes" id="UP000215506">
    <property type="component" value="Unassembled WGS sequence"/>
</dbReference>
<evidence type="ECO:0000313" key="2">
    <source>
        <dbReference type="EMBL" id="OXR40117.1"/>
    </source>
</evidence>
<proteinExistence type="predicted"/>
<organism evidence="2 3">
    <name type="scientific">Nocardia cerradoensis</name>
    <dbReference type="NCBI Taxonomy" id="85688"/>
    <lineage>
        <taxon>Bacteria</taxon>
        <taxon>Bacillati</taxon>
        <taxon>Actinomycetota</taxon>
        <taxon>Actinomycetes</taxon>
        <taxon>Mycobacteriales</taxon>
        <taxon>Nocardiaceae</taxon>
        <taxon>Nocardia</taxon>
    </lineage>
</organism>
<gene>
    <name evidence="2" type="ORF">B7C42_07825</name>
</gene>
<reference evidence="2 3" key="1">
    <citation type="submission" date="2017-07" db="EMBL/GenBank/DDBJ databases">
        <title>First draft Genome Sequence of Nocardia cerradoensis isolated from human infection.</title>
        <authorList>
            <person name="Carrasco G."/>
        </authorList>
    </citation>
    <scope>NUCLEOTIDE SEQUENCE [LARGE SCALE GENOMIC DNA]</scope>
    <source>
        <strain evidence="2 3">CNM20130759</strain>
    </source>
</reference>
<keyword evidence="3" id="KW-1185">Reference proteome</keyword>
<feature type="region of interest" description="Disordered" evidence="1">
    <location>
        <begin position="29"/>
        <end position="52"/>
    </location>
</feature>
<protein>
    <submittedName>
        <fullName evidence="2">Uncharacterized protein</fullName>
    </submittedName>
</protein>
<dbReference type="AlphaFoldDB" id="A0A231GU17"/>